<organism evidence="2 3">
    <name type="scientific">Pisolithus tinctorius Marx 270</name>
    <dbReference type="NCBI Taxonomy" id="870435"/>
    <lineage>
        <taxon>Eukaryota</taxon>
        <taxon>Fungi</taxon>
        <taxon>Dikarya</taxon>
        <taxon>Basidiomycota</taxon>
        <taxon>Agaricomycotina</taxon>
        <taxon>Agaricomycetes</taxon>
        <taxon>Agaricomycetidae</taxon>
        <taxon>Boletales</taxon>
        <taxon>Sclerodermatineae</taxon>
        <taxon>Pisolithaceae</taxon>
        <taxon>Pisolithus</taxon>
    </lineage>
</organism>
<dbReference type="EMBL" id="KN831959">
    <property type="protein sequence ID" value="KIO07868.1"/>
    <property type="molecule type" value="Genomic_DNA"/>
</dbReference>
<evidence type="ECO:0000313" key="3">
    <source>
        <dbReference type="Proteomes" id="UP000054217"/>
    </source>
</evidence>
<sequence>MFVRRAPLRYGITRRSAVNQKKKKTLQVANVRQIVSTPSRLKSTSLVLAIGLDHFIVCVPPLGTLNVLSTGCSWWRRLGRLGIVRPAVGKQLRGR</sequence>
<dbReference type="HOGENOM" id="CLU_2373615_0_0_1"/>
<gene>
    <name evidence="2" type="ORF">M404DRAFT_135563</name>
</gene>
<dbReference type="OrthoDB" id="28092at2759"/>
<dbReference type="AlphaFoldDB" id="A0A0C3JFM3"/>
<evidence type="ECO:0000313" key="2">
    <source>
        <dbReference type="EMBL" id="KIO07868.1"/>
    </source>
</evidence>
<dbReference type="Pfam" id="PF07774">
    <property type="entry name" value="EMC1_C"/>
    <property type="match status" value="1"/>
</dbReference>
<accession>A0A0C3JFM3</accession>
<feature type="domain" description="ER membrane protein complex subunit 1 C-terminal" evidence="1">
    <location>
        <begin position="25"/>
        <end position="70"/>
    </location>
</feature>
<proteinExistence type="predicted"/>
<evidence type="ECO:0000259" key="1">
    <source>
        <dbReference type="Pfam" id="PF07774"/>
    </source>
</evidence>
<name>A0A0C3JFM3_PISTI</name>
<dbReference type="Proteomes" id="UP000054217">
    <property type="component" value="Unassembled WGS sequence"/>
</dbReference>
<reference evidence="3" key="2">
    <citation type="submission" date="2015-01" db="EMBL/GenBank/DDBJ databases">
        <title>Evolutionary Origins and Diversification of the Mycorrhizal Mutualists.</title>
        <authorList>
            <consortium name="DOE Joint Genome Institute"/>
            <consortium name="Mycorrhizal Genomics Consortium"/>
            <person name="Kohler A."/>
            <person name="Kuo A."/>
            <person name="Nagy L.G."/>
            <person name="Floudas D."/>
            <person name="Copeland A."/>
            <person name="Barry K.W."/>
            <person name="Cichocki N."/>
            <person name="Veneault-Fourrey C."/>
            <person name="LaButti K."/>
            <person name="Lindquist E.A."/>
            <person name="Lipzen A."/>
            <person name="Lundell T."/>
            <person name="Morin E."/>
            <person name="Murat C."/>
            <person name="Riley R."/>
            <person name="Ohm R."/>
            <person name="Sun H."/>
            <person name="Tunlid A."/>
            <person name="Henrissat B."/>
            <person name="Grigoriev I.V."/>
            <person name="Hibbett D.S."/>
            <person name="Martin F."/>
        </authorList>
    </citation>
    <scope>NUCLEOTIDE SEQUENCE [LARGE SCALE GENOMIC DNA]</scope>
    <source>
        <strain evidence="3">Marx 270</strain>
    </source>
</reference>
<dbReference type="InterPro" id="IPR011678">
    <property type="entry name" value="EMC1_C"/>
</dbReference>
<keyword evidence="3" id="KW-1185">Reference proteome</keyword>
<protein>
    <recommendedName>
        <fullName evidence="1">ER membrane protein complex subunit 1 C-terminal domain-containing protein</fullName>
    </recommendedName>
</protein>
<reference evidence="2 3" key="1">
    <citation type="submission" date="2014-04" db="EMBL/GenBank/DDBJ databases">
        <authorList>
            <consortium name="DOE Joint Genome Institute"/>
            <person name="Kuo A."/>
            <person name="Kohler A."/>
            <person name="Costa M.D."/>
            <person name="Nagy L.G."/>
            <person name="Floudas D."/>
            <person name="Copeland A."/>
            <person name="Barry K.W."/>
            <person name="Cichocki N."/>
            <person name="Veneault-Fourrey C."/>
            <person name="LaButti K."/>
            <person name="Lindquist E.A."/>
            <person name="Lipzen A."/>
            <person name="Lundell T."/>
            <person name="Morin E."/>
            <person name="Murat C."/>
            <person name="Sun H."/>
            <person name="Tunlid A."/>
            <person name="Henrissat B."/>
            <person name="Grigoriev I.V."/>
            <person name="Hibbett D.S."/>
            <person name="Martin F."/>
            <person name="Nordberg H.P."/>
            <person name="Cantor M.N."/>
            <person name="Hua S.X."/>
        </authorList>
    </citation>
    <scope>NUCLEOTIDE SEQUENCE [LARGE SCALE GENOMIC DNA]</scope>
    <source>
        <strain evidence="2 3">Marx 270</strain>
    </source>
</reference>
<dbReference type="InParanoid" id="A0A0C3JFM3"/>